<sequence>MEPSYPGYNVPLRDNIEHGDSFPIGAHWANNDSVTEMLQVREVFMMALMDQLTDKADWERKVFDDEIVAKWRKEAVTQPEDDLYALILEDKDLGRLRKPRERMINEDVFECSKASANYVRIKRLMSTGIRRAMTWYRTWFTHPCRSHFFPAEIVGLKGAVQEWAGKGDVIVPKGAEMPSTAQNIPEEFWSDSYQWLPANLKFDDDGLVMFTSYVNNLHPEKYPEIYKALEELIDVAIPAWNQCLPLHIDGNEPHKAGRVDVRLDKPKDCPDNSDEKHWTPNIKSEHVKTFQLEDKDKSDYDYTYESHGDYLEDLDIDSDTDEKLPNLDDETSQVRSERRESKRRLRAHREVAWKRVKDPAELPLPQNFEHIDYAPQLDLRKKFNETGLQVIVKMASIELTPEKPQFPLGSWHIEGQLNERICATALYYLDSENVMESHLTFRMASEAEQSEFSYGQDEYEWIERVYGTLVGSMSSDPSLQVFGSVETRPGRLLAFPNVL</sequence>
<dbReference type="OrthoDB" id="415532at2759"/>
<comment type="caution">
    <text evidence="4">The sequence shown here is derived from an EMBL/GenBank/DDBJ whole genome shotgun (WGS) entry which is preliminary data.</text>
</comment>
<organism evidence="4 5">
    <name type="scientific">Thyridium curvatum</name>
    <dbReference type="NCBI Taxonomy" id="1093900"/>
    <lineage>
        <taxon>Eukaryota</taxon>
        <taxon>Fungi</taxon>
        <taxon>Dikarya</taxon>
        <taxon>Ascomycota</taxon>
        <taxon>Pezizomycotina</taxon>
        <taxon>Sordariomycetes</taxon>
        <taxon>Sordariomycetidae</taxon>
        <taxon>Thyridiales</taxon>
        <taxon>Thyridiaceae</taxon>
        <taxon>Thyridium</taxon>
    </lineage>
</organism>
<feature type="domain" description="DUF4246" evidence="3">
    <location>
        <begin position="5"/>
        <end position="74"/>
    </location>
</feature>
<name>A0A507BI89_9PEZI</name>
<feature type="domain" description="DUF4246" evidence="2">
    <location>
        <begin position="145"/>
        <end position="499"/>
    </location>
</feature>
<dbReference type="Pfam" id="PF21666">
    <property type="entry name" value="DUF4246_N"/>
    <property type="match status" value="1"/>
</dbReference>
<dbReference type="InterPro" id="IPR025340">
    <property type="entry name" value="DUF4246"/>
</dbReference>
<proteinExistence type="predicted"/>
<dbReference type="EMBL" id="SKBQ01000018">
    <property type="protein sequence ID" value="TPX16300.1"/>
    <property type="molecule type" value="Genomic_DNA"/>
</dbReference>
<dbReference type="GeneID" id="41971396"/>
<reference evidence="4 5" key="1">
    <citation type="submission" date="2019-06" db="EMBL/GenBank/DDBJ databases">
        <title>Draft genome sequence of the filamentous fungus Phialemoniopsis curvata isolated from diesel fuel.</title>
        <authorList>
            <person name="Varaljay V.A."/>
            <person name="Lyon W.J."/>
            <person name="Crouch A.L."/>
            <person name="Drake C.E."/>
            <person name="Hollomon J.M."/>
            <person name="Nadeau L.J."/>
            <person name="Nunn H.S."/>
            <person name="Stevenson B.S."/>
            <person name="Bojanowski C.L."/>
            <person name="Crookes-Goodson W.J."/>
        </authorList>
    </citation>
    <scope>NUCLEOTIDE SEQUENCE [LARGE SCALE GENOMIC DNA]</scope>
    <source>
        <strain evidence="4 5">D216</strain>
    </source>
</reference>
<dbReference type="AlphaFoldDB" id="A0A507BI89"/>
<dbReference type="InterPro" id="IPR049192">
    <property type="entry name" value="DUF4246_C"/>
</dbReference>
<protein>
    <submittedName>
        <fullName evidence="4">Uncharacterized protein</fullName>
    </submittedName>
</protein>
<feature type="region of interest" description="Disordered" evidence="1">
    <location>
        <begin position="315"/>
        <end position="342"/>
    </location>
</feature>
<dbReference type="InterPro" id="IPR049207">
    <property type="entry name" value="DUF4246_N"/>
</dbReference>
<evidence type="ECO:0000256" key="1">
    <source>
        <dbReference type="SAM" id="MobiDB-lite"/>
    </source>
</evidence>
<gene>
    <name evidence="4" type="ORF">E0L32_003949</name>
</gene>
<evidence type="ECO:0000259" key="3">
    <source>
        <dbReference type="Pfam" id="PF21666"/>
    </source>
</evidence>
<dbReference type="Proteomes" id="UP000319257">
    <property type="component" value="Unassembled WGS sequence"/>
</dbReference>
<evidence type="ECO:0000313" key="4">
    <source>
        <dbReference type="EMBL" id="TPX16300.1"/>
    </source>
</evidence>
<dbReference type="RefSeq" id="XP_030998011.1">
    <property type="nucleotide sequence ID" value="XM_031138305.1"/>
</dbReference>
<evidence type="ECO:0000313" key="5">
    <source>
        <dbReference type="Proteomes" id="UP000319257"/>
    </source>
</evidence>
<dbReference type="InParanoid" id="A0A507BI89"/>
<keyword evidence="5" id="KW-1185">Reference proteome</keyword>
<dbReference type="STRING" id="1093900.A0A507BI89"/>
<dbReference type="Pfam" id="PF14033">
    <property type="entry name" value="DUF4246"/>
    <property type="match status" value="1"/>
</dbReference>
<dbReference type="PANTHER" id="PTHR33119">
    <property type="entry name" value="IFI3P"/>
    <property type="match status" value="1"/>
</dbReference>
<accession>A0A507BI89</accession>
<dbReference type="PANTHER" id="PTHR33119:SF1">
    <property type="entry name" value="FE2OG DIOXYGENASE DOMAIN-CONTAINING PROTEIN"/>
    <property type="match status" value="1"/>
</dbReference>
<evidence type="ECO:0000259" key="2">
    <source>
        <dbReference type="Pfam" id="PF14033"/>
    </source>
</evidence>